<protein>
    <submittedName>
        <fullName evidence="6">Uncharacterized protein</fullName>
    </submittedName>
</protein>
<dbReference type="Gene3D" id="3.40.50.300">
    <property type="entry name" value="P-loop containing nucleotide triphosphate hydrolases"/>
    <property type="match status" value="1"/>
</dbReference>
<dbReference type="InterPro" id="IPR002182">
    <property type="entry name" value="NB-ARC"/>
</dbReference>
<evidence type="ECO:0000259" key="4">
    <source>
        <dbReference type="Pfam" id="PF23559"/>
    </source>
</evidence>
<feature type="domain" description="Disease resistance R13L4/SHOC-2-like LRR" evidence="5">
    <location>
        <begin position="360"/>
        <end position="738"/>
    </location>
</feature>
<dbReference type="PANTHER" id="PTHR23155:SF1028">
    <property type="entry name" value="OS08G0174800 PROTEIN"/>
    <property type="match status" value="1"/>
</dbReference>
<dbReference type="InterPro" id="IPR044974">
    <property type="entry name" value="Disease_R_plants"/>
</dbReference>
<dbReference type="InterPro" id="IPR058922">
    <property type="entry name" value="WHD_DRP"/>
</dbReference>
<feature type="domain" description="NB-ARC" evidence="3">
    <location>
        <begin position="6"/>
        <end position="156"/>
    </location>
</feature>
<dbReference type="OrthoDB" id="676979at2759"/>
<dbReference type="InterPro" id="IPR042197">
    <property type="entry name" value="Apaf_helical"/>
</dbReference>
<dbReference type="PANTHER" id="PTHR23155">
    <property type="entry name" value="DISEASE RESISTANCE PROTEIN RP"/>
    <property type="match status" value="1"/>
</dbReference>
<dbReference type="GO" id="GO:0002758">
    <property type="term" value="P:innate immune response-activating signaling pathway"/>
    <property type="evidence" value="ECO:0007669"/>
    <property type="project" value="UniProtKB-ARBA"/>
</dbReference>
<dbReference type="Gene3D" id="1.10.10.10">
    <property type="entry name" value="Winged helix-like DNA-binding domain superfamily/Winged helix DNA-binding domain"/>
    <property type="match status" value="1"/>
</dbReference>
<dbReference type="SUPFAM" id="SSF52058">
    <property type="entry name" value="L domain-like"/>
    <property type="match status" value="1"/>
</dbReference>
<gene>
    <name evidence="6" type="ORF">GQ55_6G052300</name>
</gene>
<keyword evidence="7" id="KW-1185">Reference proteome</keyword>
<keyword evidence="2" id="KW-0611">Plant defense</keyword>
<dbReference type="InterPro" id="IPR036388">
    <property type="entry name" value="WH-like_DNA-bd_sf"/>
</dbReference>
<dbReference type="GO" id="GO:0042742">
    <property type="term" value="P:defense response to bacterium"/>
    <property type="evidence" value="ECO:0007669"/>
    <property type="project" value="UniProtKB-ARBA"/>
</dbReference>
<dbReference type="InterPro" id="IPR055414">
    <property type="entry name" value="LRR_R13L4/SHOC2-like"/>
</dbReference>
<evidence type="ECO:0000256" key="2">
    <source>
        <dbReference type="ARBA" id="ARBA00022821"/>
    </source>
</evidence>
<dbReference type="InterPro" id="IPR027417">
    <property type="entry name" value="P-loop_NTPase"/>
</dbReference>
<dbReference type="Gene3D" id="1.10.8.430">
    <property type="entry name" value="Helical domain of apoptotic protease-activating factors"/>
    <property type="match status" value="1"/>
</dbReference>
<evidence type="ECO:0000259" key="5">
    <source>
        <dbReference type="Pfam" id="PF23598"/>
    </source>
</evidence>
<evidence type="ECO:0000256" key="1">
    <source>
        <dbReference type="ARBA" id="ARBA00022737"/>
    </source>
</evidence>
<dbReference type="InterPro" id="IPR032675">
    <property type="entry name" value="LRR_dom_sf"/>
</dbReference>
<keyword evidence="1" id="KW-0677">Repeat</keyword>
<organism evidence="6 7">
    <name type="scientific">Panicum hallii var. hallii</name>
    <dbReference type="NCBI Taxonomy" id="1504633"/>
    <lineage>
        <taxon>Eukaryota</taxon>
        <taxon>Viridiplantae</taxon>
        <taxon>Streptophyta</taxon>
        <taxon>Embryophyta</taxon>
        <taxon>Tracheophyta</taxon>
        <taxon>Spermatophyta</taxon>
        <taxon>Magnoliopsida</taxon>
        <taxon>Liliopsida</taxon>
        <taxon>Poales</taxon>
        <taxon>Poaceae</taxon>
        <taxon>PACMAD clade</taxon>
        <taxon>Panicoideae</taxon>
        <taxon>Panicodae</taxon>
        <taxon>Paniceae</taxon>
        <taxon>Panicinae</taxon>
        <taxon>Panicum</taxon>
        <taxon>Panicum sect. Panicum</taxon>
    </lineage>
</organism>
<dbReference type="Gramene" id="PUZ50343">
    <property type="protein sequence ID" value="PUZ50343"/>
    <property type="gene ID" value="GQ55_6G052300"/>
</dbReference>
<proteinExistence type="predicted"/>
<name>A0A2T7D480_9POAL</name>
<reference evidence="6 7" key="1">
    <citation type="submission" date="2018-04" db="EMBL/GenBank/DDBJ databases">
        <title>WGS assembly of Panicum hallii var. hallii HAL2.</title>
        <authorList>
            <person name="Lovell J."/>
            <person name="Jenkins J."/>
            <person name="Lowry D."/>
            <person name="Mamidi S."/>
            <person name="Sreedasyam A."/>
            <person name="Weng X."/>
            <person name="Barry K."/>
            <person name="Bonette J."/>
            <person name="Campitelli B."/>
            <person name="Daum C."/>
            <person name="Gordon S."/>
            <person name="Gould B."/>
            <person name="Lipzen A."/>
            <person name="MacQueen A."/>
            <person name="Palacio-Mejia J."/>
            <person name="Plott C."/>
            <person name="Shakirov E."/>
            <person name="Shu S."/>
            <person name="Yoshinaga Y."/>
            <person name="Zane M."/>
            <person name="Rokhsar D."/>
            <person name="Grimwood J."/>
            <person name="Schmutz J."/>
            <person name="Juenger T."/>
        </authorList>
    </citation>
    <scope>NUCLEOTIDE SEQUENCE [LARGE SCALE GENOMIC DNA]</scope>
    <source>
        <strain evidence="7">cv. HAL2</strain>
    </source>
</reference>
<dbReference type="EMBL" id="CM009754">
    <property type="protein sequence ID" value="PUZ50343.1"/>
    <property type="molecule type" value="Genomic_DNA"/>
</dbReference>
<dbReference type="GO" id="GO:0009626">
    <property type="term" value="P:plant-type hypersensitive response"/>
    <property type="evidence" value="ECO:0007669"/>
    <property type="project" value="UniProtKB-ARBA"/>
</dbReference>
<feature type="domain" description="Disease resistance protein winged helix" evidence="4">
    <location>
        <begin position="242"/>
        <end position="309"/>
    </location>
</feature>
<dbReference type="PRINTS" id="PR00364">
    <property type="entry name" value="DISEASERSIST"/>
</dbReference>
<dbReference type="Pfam" id="PF23559">
    <property type="entry name" value="WHD_DRP"/>
    <property type="match status" value="1"/>
</dbReference>
<dbReference type="Pfam" id="PF00931">
    <property type="entry name" value="NB-ARC"/>
    <property type="match status" value="1"/>
</dbReference>
<accession>A0A2T7D480</accession>
<dbReference type="Proteomes" id="UP000244336">
    <property type="component" value="Chromosome 6"/>
</dbReference>
<sequence length="757" mass="85564">MGHLQKLKVVSITGCGGLGKTTLAKQVYDTIKGQFSCSAFVSVSRTPDLRKILIHISSGVGFTGYTQDDGEQQLIDKIRNHLHCKRYIVVIDDVWGTEDWGFIKLVLLNNDLGSRVISTTRSVTVAKFYSSQVYQMEPLSFDDSKRLFFKRAFDSESSCYPHLEDVPDRILRKYGGLPLAIVTVSSILTNELAKAEWDRVLSAMGSALANKPDAKKMTSIIALSYFDVPRHLRTCLLYLSAFPEDCEINKNCLINRWIAEGLIHEEEGRTKYEIGEGYFNDLINRSMIKPVDVKYGQAKACRVHDIILDYIKCKAAEENFVALSDASEHVYTTEYKVRRLCVSNHIEENVAIWADPMLYHVRSVTIFGQPVKTSLLPSTALRVLDLGDCWSMEDRHLVSIENLFHLKYLCLSGSITKLPEKIGELQYLQTLDVQGTSIELLPSTITKLQRLAHLYVDSKTRFPDGVIGQMHSLEEMREYGVGSYELRKSLQELSKLTKLRALEIIWYFDSHEHSEGLRRAEGCHSCVGTLLSSCNLYNLYITDCFSHNMYLLSMDSWHPAAPCSLRKLCLEQCSICKVPHWMGSPGNLVLLKLQFVICLGPEDVEILRAIPSLLFLKLAIFGGTNGRITVHGRNGFRSLKYLYLSIDFCRTALEFQVGSMPKLEHVKLRIAVHKWCLNGASDLGIQHLSALSKVEVKINGNCRYDTNYNPTEDENDGAIRWVSSAINGAIVTLPNRPTIRFKTMHVEECVHCDEECV</sequence>
<dbReference type="Gene3D" id="3.80.10.10">
    <property type="entry name" value="Ribonuclease Inhibitor"/>
    <property type="match status" value="1"/>
</dbReference>
<evidence type="ECO:0000259" key="3">
    <source>
        <dbReference type="Pfam" id="PF00931"/>
    </source>
</evidence>
<evidence type="ECO:0000313" key="7">
    <source>
        <dbReference type="Proteomes" id="UP000244336"/>
    </source>
</evidence>
<dbReference type="SUPFAM" id="SSF52540">
    <property type="entry name" value="P-loop containing nucleoside triphosphate hydrolases"/>
    <property type="match status" value="1"/>
</dbReference>
<dbReference type="FunFam" id="1.10.10.10:FF:000322">
    <property type="entry name" value="Probable disease resistance protein At1g63360"/>
    <property type="match status" value="1"/>
</dbReference>
<dbReference type="Pfam" id="PF23598">
    <property type="entry name" value="LRR_14"/>
    <property type="match status" value="1"/>
</dbReference>
<evidence type="ECO:0000313" key="6">
    <source>
        <dbReference type="EMBL" id="PUZ50343.1"/>
    </source>
</evidence>
<dbReference type="AlphaFoldDB" id="A0A2T7D480"/>
<dbReference type="GO" id="GO:0043531">
    <property type="term" value="F:ADP binding"/>
    <property type="evidence" value="ECO:0007669"/>
    <property type="project" value="InterPro"/>
</dbReference>
<dbReference type="STRING" id="1504633.A0A2T7D480"/>